<dbReference type="InterPro" id="IPR037523">
    <property type="entry name" value="VOC_core"/>
</dbReference>
<evidence type="ECO:0000313" key="3">
    <source>
        <dbReference type="Proteomes" id="UP000199423"/>
    </source>
</evidence>
<dbReference type="SUPFAM" id="SSF54593">
    <property type="entry name" value="Glyoxalase/Bleomycin resistance protein/Dihydroxybiphenyl dioxygenase"/>
    <property type="match status" value="1"/>
</dbReference>
<gene>
    <name evidence="2" type="ORF">SAMN04488557_3290</name>
</gene>
<dbReference type="STRING" id="51670.SAMN04488557_3290"/>
<keyword evidence="3" id="KW-1185">Reference proteome</keyword>
<reference evidence="3" key="1">
    <citation type="submission" date="2016-10" db="EMBL/GenBank/DDBJ databases">
        <authorList>
            <person name="Varghese N."/>
            <person name="Submissions S."/>
        </authorList>
    </citation>
    <scope>NUCLEOTIDE SEQUENCE [LARGE SCALE GENOMIC DNA]</scope>
    <source>
        <strain evidence="3">DSM 1565</strain>
    </source>
</reference>
<dbReference type="Proteomes" id="UP000199423">
    <property type="component" value="Unassembled WGS sequence"/>
</dbReference>
<dbReference type="PROSITE" id="PS51819">
    <property type="entry name" value="VOC"/>
    <property type="match status" value="1"/>
</dbReference>
<dbReference type="CDD" id="cd07262">
    <property type="entry name" value="VOC_like"/>
    <property type="match status" value="1"/>
</dbReference>
<dbReference type="AlphaFoldDB" id="A0A1I7NSN3"/>
<proteinExistence type="predicted"/>
<dbReference type="PANTHER" id="PTHR35006">
    <property type="entry name" value="GLYOXALASE FAMILY PROTEIN (AFU_ORTHOLOGUE AFUA_5G14830)"/>
    <property type="match status" value="1"/>
</dbReference>
<dbReference type="GO" id="GO:0016829">
    <property type="term" value="F:lyase activity"/>
    <property type="evidence" value="ECO:0007669"/>
    <property type="project" value="UniProtKB-KW"/>
</dbReference>
<keyword evidence="2" id="KW-0456">Lyase</keyword>
<name>A0A1I7NSN3_9HYPH</name>
<dbReference type="InterPro" id="IPR029068">
    <property type="entry name" value="Glyas_Bleomycin-R_OHBP_Dase"/>
</dbReference>
<sequence>MLDILDHIGFPITDYKRSLNFYTKALAPLGIVLLKEMKFSEEDDDGYAGFGRERPQFWIGTGTALKGRLHVAFSAQNRAEVQAFYDAAIAAGGKDNGPPGLRPHYHANYYGGFVIDPDGHNIEAVTHLPE</sequence>
<dbReference type="EMBL" id="FPCH01000003">
    <property type="protein sequence ID" value="SFV37689.1"/>
    <property type="molecule type" value="Genomic_DNA"/>
</dbReference>
<accession>A0A1I7NSN3</accession>
<evidence type="ECO:0000259" key="1">
    <source>
        <dbReference type="PROSITE" id="PS51819"/>
    </source>
</evidence>
<dbReference type="Gene3D" id="3.10.180.10">
    <property type="entry name" value="2,3-Dihydroxybiphenyl 1,2-Dioxygenase, domain 1"/>
    <property type="match status" value="1"/>
</dbReference>
<dbReference type="PANTHER" id="PTHR35006:SF2">
    <property type="entry name" value="GLYOXALASE FAMILY PROTEIN (AFU_ORTHOLOGUE AFUA_5G14830)"/>
    <property type="match status" value="1"/>
</dbReference>
<dbReference type="Pfam" id="PF00903">
    <property type="entry name" value="Glyoxalase"/>
    <property type="match status" value="1"/>
</dbReference>
<feature type="domain" description="VOC" evidence="1">
    <location>
        <begin position="4"/>
        <end position="127"/>
    </location>
</feature>
<dbReference type="InterPro" id="IPR004360">
    <property type="entry name" value="Glyas_Fos-R_dOase_dom"/>
</dbReference>
<protein>
    <submittedName>
        <fullName evidence="2">Predicted lactoylglutathione lyase</fullName>
    </submittedName>
</protein>
<organism evidence="2 3">
    <name type="scientific">Hyphomicrobium facile</name>
    <dbReference type="NCBI Taxonomy" id="51670"/>
    <lineage>
        <taxon>Bacteria</taxon>
        <taxon>Pseudomonadati</taxon>
        <taxon>Pseudomonadota</taxon>
        <taxon>Alphaproteobacteria</taxon>
        <taxon>Hyphomicrobiales</taxon>
        <taxon>Hyphomicrobiaceae</taxon>
        <taxon>Hyphomicrobium</taxon>
    </lineage>
</organism>
<dbReference type="OrthoDB" id="9807407at2"/>
<evidence type="ECO:0000313" key="2">
    <source>
        <dbReference type="EMBL" id="SFV37689.1"/>
    </source>
</evidence>